<comment type="caution">
    <text evidence="8">The sequence shown here is derived from an EMBL/GenBank/DDBJ whole genome shotgun (WGS) entry which is preliminary data.</text>
</comment>
<evidence type="ECO:0000313" key="8">
    <source>
        <dbReference type="EMBL" id="KYD19322.1"/>
    </source>
</evidence>
<comment type="subcellular location">
    <subcellularLocation>
        <location evidence="5">Secreted</location>
    </subcellularLocation>
    <subcellularLocation>
        <location evidence="5">Bacterial flagellum</location>
    </subcellularLocation>
</comment>
<dbReference type="GO" id="GO:0009421">
    <property type="term" value="C:bacterial-type flagellum filament cap"/>
    <property type="evidence" value="ECO:0007669"/>
    <property type="project" value="InterPro"/>
</dbReference>
<keyword evidence="5" id="KW-0964">Secreted</keyword>
<dbReference type="InterPro" id="IPR003481">
    <property type="entry name" value="FliD_N"/>
</dbReference>
<evidence type="ECO:0000256" key="1">
    <source>
        <dbReference type="ARBA" id="ARBA00009764"/>
    </source>
</evidence>
<gene>
    <name evidence="8" type="ORF">B4135_2053</name>
</gene>
<feature type="domain" description="Flagellar hook-associated protein 2 N-terminal" evidence="6">
    <location>
        <begin position="13"/>
        <end position="109"/>
    </location>
</feature>
<dbReference type="GO" id="GO:0005576">
    <property type="term" value="C:extracellular region"/>
    <property type="evidence" value="ECO:0007669"/>
    <property type="project" value="UniProtKB-SubCell"/>
</dbReference>
<comment type="function">
    <text evidence="5">Required for morphogenesis and for the elongation of the flagellar filament by facilitating polymerization of the flagellin monomers at the tip of growing filament. Forms a capping structure, which prevents flagellin subunits (transported through the central channel of the flagellum) from leaking out without polymerization at the distal end.</text>
</comment>
<protein>
    <recommendedName>
        <fullName evidence="5">Flagellar hook-associated protein 2</fullName>
        <shortName evidence="5">HAP2</shortName>
    </recommendedName>
    <alternativeName>
        <fullName evidence="5">Flagellar cap protein</fullName>
    </alternativeName>
</protein>
<dbReference type="STRING" id="301148.B4135_2053"/>
<dbReference type="PANTHER" id="PTHR30288">
    <property type="entry name" value="FLAGELLAR CAP/ASSEMBLY PROTEIN FLID"/>
    <property type="match status" value="1"/>
</dbReference>
<dbReference type="EMBL" id="LQYT01000042">
    <property type="protein sequence ID" value="KYD19322.1"/>
    <property type="molecule type" value="Genomic_DNA"/>
</dbReference>
<dbReference type="GO" id="GO:0007155">
    <property type="term" value="P:cell adhesion"/>
    <property type="evidence" value="ECO:0007669"/>
    <property type="project" value="InterPro"/>
</dbReference>
<dbReference type="PATRIC" id="fig|301148.3.peg.3455"/>
<evidence type="ECO:0000259" key="6">
    <source>
        <dbReference type="Pfam" id="PF02465"/>
    </source>
</evidence>
<sequence>MMDVNMRISGLVSGIDVDQMVKDLMKAERIPLNKLYQQKQYLEWQRDAYREVNSLLLSLRDAALNLRLSQTFKGRKVTSSNENLVTATAAAGASSISYTIQKVSQLASAAYKISAGSLSKSASQKIDPAKSLYAQMDLLANGDKIDWKMGGYVKETISLASPANTVELSHLAGNVKWDAESIENMEIIVNGKTYRVVTDPGQLSDQTVYLDLSGEKAKLQFNTGIQGSVQAGYFVNELKKEFTVPQGGGSVFSLSPYTELTGNVITVRDKDGNEKTFTVVTGKDAPDAGEVLFDSATGRLTFSESLAEGSVFSVGYQTRYFSFGIQTYNEQGEAVKDIITVDASASLNVIISEINKSSAGVVAVYDSFTDQITLTRAKTGNFNNNPAEYGGQEIVTIGAFLNDVLQFGGVPEYGGENAKFMINGLETERFANSFTIDGVTFTLKGTFDAAQTGSPVTISVTTDVDAVYENIKAFVDKYNETIAKINEKLLEKRYRDYPPLTDEQKQEMTEKQIELWEQKAKSGLLRSDPILSGALNSFRLALYGKVENASVPEEYKFLFNIGITTSTDYSERGILVIDEKKLKEAIEKNPDAVYNLFAATGQTDSEKGIAQRLTDSVDRAMNAIYEKAGKAYWTEDQYSIGRILDDLNDRIDRFEDRLMEIEARYYRQFTAMEQAILRSNQQSMYLMQMFGGYSAQ</sequence>
<comment type="similarity">
    <text evidence="1 5">Belongs to the FliD family.</text>
</comment>
<dbReference type="GO" id="GO:0009424">
    <property type="term" value="C:bacterial-type flagellum hook"/>
    <property type="evidence" value="ECO:0007669"/>
    <property type="project" value="UniProtKB-UniRule"/>
</dbReference>
<keyword evidence="3" id="KW-0175">Coiled coil</keyword>
<evidence type="ECO:0000256" key="3">
    <source>
        <dbReference type="ARBA" id="ARBA00023054"/>
    </source>
</evidence>
<dbReference type="Proteomes" id="UP000075683">
    <property type="component" value="Unassembled WGS sequence"/>
</dbReference>
<organism evidence="8 9">
    <name type="scientific">Caldibacillus debilis</name>
    <dbReference type="NCBI Taxonomy" id="301148"/>
    <lineage>
        <taxon>Bacteria</taxon>
        <taxon>Bacillati</taxon>
        <taxon>Bacillota</taxon>
        <taxon>Bacilli</taxon>
        <taxon>Bacillales</taxon>
        <taxon>Bacillaceae</taxon>
        <taxon>Caldibacillus</taxon>
    </lineage>
</organism>
<dbReference type="Pfam" id="PF07195">
    <property type="entry name" value="FliD_C"/>
    <property type="match status" value="1"/>
</dbReference>
<dbReference type="PANTHER" id="PTHR30288:SF0">
    <property type="entry name" value="FLAGELLAR HOOK-ASSOCIATED PROTEIN 2"/>
    <property type="match status" value="1"/>
</dbReference>
<evidence type="ECO:0000313" key="9">
    <source>
        <dbReference type="Proteomes" id="UP000075683"/>
    </source>
</evidence>
<evidence type="ECO:0000256" key="2">
    <source>
        <dbReference type="ARBA" id="ARBA00011255"/>
    </source>
</evidence>
<evidence type="ECO:0000256" key="5">
    <source>
        <dbReference type="RuleBase" id="RU362066"/>
    </source>
</evidence>
<evidence type="ECO:0000256" key="4">
    <source>
        <dbReference type="ARBA" id="ARBA00023143"/>
    </source>
</evidence>
<reference evidence="8 9" key="1">
    <citation type="submission" date="2016-01" db="EMBL/GenBank/DDBJ databases">
        <title>Draft Genome Sequences of Seven Thermophilic Sporeformers Isolated from Foods.</title>
        <authorList>
            <person name="Berendsen E.M."/>
            <person name="Wells-Bennik M.H."/>
            <person name="Krawcyk A.O."/>
            <person name="De Jong A."/>
            <person name="Holsappel S."/>
            <person name="Eijlander R.T."/>
            <person name="Kuipers O.P."/>
        </authorList>
    </citation>
    <scope>NUCLEOTIDE SEQUENCE [LARGE SCALE GENOMIC DNA]</scope>
    <source>
        <strain evidence="8 9">B4135</strain>
    </source>
</reference>
<dbReference type="InterPro" id="IPR010809">
    <property type="entry name" value="FliD_C"/>
</dbReference>
<dbReference type="GO" id="GO:0071973">
    <property type="term" value="P:bacterial-type flagellum-dependent cell motility"/>
    <property type="evidence" value="ECO:0007669"/>
    <property type="project" value="TreeGrafter"/>
</dbReference>
<comment type="subunit">
    <text evidence="2 5">Homopentamer.</text>
</comment>
<feature type="domain" description="Flagellar hook-associated protein 2 C-terminal" evidence="7">
    <location>
        <begin position="415"/>
        <end position="679"/>
    </location>
</feature>
<dbReference type="AlphaFoldDB" id="A0A150M540"/>
<name>A0A150M540_9BACI</name>
<keyword evidence="4 5" id="KW-0975">Bacterial flagellum</keyword>
<dbReference type="Pfam" id="PF02465">
    <property type="entry name" value="FliD_N"/>
    <property type="match status" value="1"/>
</dbReference>
<dbReference type="InterPro" id="IPR040026">
    <property type="entry name" value="FliD"/>
</dbReference>
<proteinExistence type="inferred from homology"/>
<evidence type="ECO:0000259" key="7">
    <source>
        <dbReference type="Pfam" id="PF07195"/>
    </source>
</evidence>
<accession>A0A150M540</accession>